<dbReference type="EMBL" id="CP097320">
    <property type="protein sequence ID" value="UQX10288.1"/>
    <property type="molecule type" value="Genomic_DNA"/>
</dbReference>
<keyword evidence="2" id="KW-1185">Reference proteome</keyword>
<accession>A0ABY4QH37</accession>
<evidence type="ECO:0008006" key="3">
    <source>
        <dbReference type="Google" id="ProtNLM"/>
    </source>
</evidence>
<reference evidence="1" key="1">
    <citation type="submission" date="2022-05" db="EMBL/GenBank/DDBJ databases">
        <title>A methanotrophic Mycobacterium dominates a cave microbial ecosystem.</title>
        <authorList>
            <person name="Van Spanning R.J.M."/>
            <person name="Guan Q."/>
            <person name="Melkonian C."/>
            <person name="Gallant J."/>
            <person name="Polerecky L."/>
            <person name="Flot J.-F."/>
            <person name="Brandt B.W."/>
            <person name="Braster M."/>
            <person name="Iturbe Espinoza P."/>
            <person name="Aerts J."/>
            <person name="Meima-Franke M."/>
            <person name="Piersma S.R."/>
            <person name="Bunduc C."/>
            <person name="Ummels R."/>
            <person name="Pain A."/>
            <person name="Fleming E.J."/>
            <person name="van der Wel N."/>
            <person name="Gherman V.D."/>
            <person name="Sarbu S.M."/>
            <person name="Bodelier P.L.E."/>
            <person name="Bitter W."/>
        </authorList>
    </citation>
    <scope>NUCLEOTIDE SEQUENCE</scope>
    <source>
        <strain evidence="1">Sulfur Cave</strain>
    </source>
</reference>
<gene>
    <name evidence="1" type="ORF">M5I08_19400</name>
</gene>
<evidence type="ECO:0000313" key="1">
    <source>
        <dbReference type="EMBL" id="UQX10288.1"/>
    </source>
</evidence>
<organism evidence="1 2">
    <name type="scientific">Candidatus Mycobacterium methanotrophicum</name>
    <dbReference type="NCBI Taxonomy" id="2943498"/>
    <lineage>
        <taxon>Bacteria</taxon>
        <taxon>Bacillati</taxon>
        <taxon>Actinomycetota</taxon>
        <taxon>Actinomycetes</taxon>
        <taxon>Mycobacteriales</taxon>
        <taxon>Mycobacteriaceae</taxon>
        <taxon>Mycobacterium</taxon>
    </lineage>
</organism>
<proteinExistence type="predicted"/>
<sequence length="49" mass="5103">MRHHVAHAASASLVSPQPDSAVLVVDGRGESTSMLAGKYRDGKLDILAS</sequence>
<evidence type="ECO:0000313" key="2">
    <source>
        <dbReference type="Proteomes" id="UP001056610"/>
    </source>
</evidence>
<dbReference type="Proteomes" id="UP001056610">
    <property type="component" value="Chromosome"/>
</dbReference>
<name>A0ABY4QH37_9MYCO</name>
<protein>
    <recommendedName>
        <fullName evidence="3">Carbamoyltransferase domain-containing protein</fullName>
    </recommendedName>
</protein>